<dbReference type="GO" id="GO:0098964">
    <property type="term" value="P:anterograde dendritic transport of messenger ribonucleoprotein complex"/>
    <property type="evidence" value="ECO:0007669"/>
    <property type="project" value="TreeGrafter"/>
</dbReference>
<dbReference type="InterPro" id="IPR051740">
    <property type="entry name" value="DRBM-containing_protein"/>
</dbReference>
<evidence type="ECO:0000313" key="6">
    <source>
        <dbReference type="Proteomes" id="UP000053268"/>
    </source>
</evidence>
<dbReference type="GO" id="GO:0043025">
    <property type="term" value="C:neuronal cell body"/>
    <property type="evidence" value="ECO:0007669"/>
    <property type="project" value="TreeGrafter"/>
</dbReference>
<dbReference type="CDD" id="cd19861">
    <property type="entry name" value="DSRM_STAU_rpt5"/>
    <property type="match status" value="1"/>
</dbReference>
<dbReference type="EMBL" id="KQ459606">
    <property type="protein sequence ID" value="KPI91806.1"/>
    <property type="molecule type" value="Genomic_DNA"/>
</dbReference>
<evidence type="ECO:0000313" key="5">
    <source>
        <dbReference type="EMBL" id="KPI91806.1"/>
    </source>
</evidence>
<organism evidence="5 6">
    <name type="scientific">Papilio xuthus</name>
    <name type="common">Asian swallowtail butterfly</name>
    <dbReference type="NCBI Taxonomy" id="66420"/>
    <lineage>
        <taxon>Eukaryota</taxon>
        <taxon>Metazoa</taxon>
        <taxon>Ecdysozoa</taxon>
        <taxon>Arthropoda</taxon>
        <taxon>Hexapoda</taxon>
        <taxon>Insecta</taxon>
        <taxon>Pterygota</taxon>
        <taxon>Neoptera</taxon>
        <taxon>Endopterygota</taxon>
        <taxon>Lepidoptera</taxon>
        <taxon>Glossata</taxon>
        <taxon>Ditrysia</taxon>
        <taxon>Papilionoidea</taxon>
        <taxon>Papilionidae</taxon>
        <taxon>Papilioninae</taxon>
        <taxon>Papilio</taxon>
    </lineage>
</organism>
<proteinExistence type="predicted"/>
<feature type="domain" description="Staufen C-terminal" evidence="4">
    <location>
        <begin position="5"/>
        <end position="72"/>
    </location>
</feature>
<evidence type="ECO:0000256" key="2">
    <source>
        <dbReference type="ARBA" id="ARBA00022884"/>
    </source>
</evidence>
<dbReference type="GO" id="GO:0003729">
    <property type="term" value="F:mRNA binding"/>
    <property type="evidence" value="ECO:0007669"/>
    <property type="project" value="TreeGrafter"/>
</dbReference>
<evidence type="ECO:0000256" key="3">
    <source>
        <dbReference type="SAM" id="MobiDB-lite"/>
    </source>
</evidence>
<feature type="compositionally biased region" description="Polar residues" evidence="3">
    <location>
        <begin position="91"/>
        <end position="102"/>
    </location>
</feature>
<dbReference type="Proteomes" id="UP000053268">
    <property type="component" value="Unassembled WGS sequence"/>
</dbReference>
<sequence>MGGAASAMDQLMYLSQLVGFTVEFSDFPKRNHGEYLSLVSLSTEPPVMCHGGGASTAASHEQCARAALRSLRLLGLEPSAPTAAAAPTPSHHQPTNDTSRMQSMAGAGPKAGVINGLPE</sequence>
<dbReference type="GO" id="GO:0032839">
    <property type="term" value="C:dendrite cytoplasm"/>
    <property type="evidence" value="ECO:0007669"/>
    <property type="project" value="GOC"/>
</dbReference>
<dbReference type="GO" id="GO:0003725">
    <property type="term" value="F:double-stranded RNA binding"/>
    <property type="evidence" value="ECO:0007669"/>
    <property type="project" value="TreeGrafter"/>
</dbReference>
<feature type="region of interest" description="Disordered" evidence="3">
    <location>
        <begin position="78"/>
        <end position="119"/>
    </location>
</feature>
<dbReference type="SUPFAM" id="SSF54768">
    <property type="entry name" value="dsRNA-binding domain-like"/>
    <property type="match status" value="1"/>
</dbReference>
<accession>A0A194PEM2</accession>
<dbReference type="PANTHER" id="PTHR46054">
    <property type="entry name" value="MATERNAL EFFECT PROTEIN STAUFEN"/>
    <property type="match status" value="1"/>
</dbReference>
<dbReference type="Pfam" id="PF16482">
    <property type="entry name" value="Staufen_C"/>
    <property type="match status" value="1"/>
</dbReference>
<evidence type="ECO:0000256" key="1">
    <source>
        <dbReference type="ARBA" id="ARBA00022737"/>
    </source>
</evidence>
<keyword evidence="6" id="KW-1185">Reference proteome</keyword>
<keyword evidence="2" id="KW-0694">RNA-binding</keyword>
<dbReference type="InterPro" id="IPR032478">
    <property type="entry name" value="Staufen_C"/>
</dbReference>
<dbReference type="GO" id="GO:0005886">
    <property type="term" value="C:plasma membrane"/>
    <property type="evidence" value="ECO:0007669"/>
    <property type="project" value="TreeGrafter"/>
</dbReference>
<dbReference type="AlphaFoldDB" id="A0A194PEM2"/>
<dbReference type="Gene3D" id="3.30.160.20">
    <property type="match status" value="1"/>
</dbReference>
<dbReference type="GO" id="GO:0008298">
    <property type="term" value="P:intracellular mRNA localization"/>
    <property type="evidence" value="ECO:0007669"/>
    <property type="project" value="TreeGrafter"/>
</dbReference>
<reference evidence="5 6" key="1">
    <citation type="journal article" date="2015" name="Nat. Commun.">
        <title>Outbred genome sequencing and CRISPR/Cas9 gene editing in butterflies.</title>
        <authorList>
            <person name="Li X."/>
            <person name="Fan D."/>
            <person name="Zhang W."/>
            <person name="Liu G."/>
            <person name="Zhang L."/>
            <person name="Zhao L."/>
            <person name="Fang X."/>
            <person name="Chen L."/>
            <person name="Dong Y."/>
            <person name="Chen Y."/>
            <person name="Ding Y."/>
            <person name="Zhao R."/>
            <person name="Feng M."/>
            <person name="Zhu Y."/>
            <person name="Feng Y."/>
            <person name="Jiang X."/>
            <person name="Zhu D."/>
            <person name="Xiang H."/>
            <person name="Feng X."/>
            <person name="Li S."/>
            <person name="Wang J."/>
            <person name="Zhang G."/>
            <person name="Kronforst M.R."/>
            <person name="Wang W."/>
        </authorList>
    </citation>
    <scope>NUCLEOTIDE SEQUENCE [LARGE SCALE GENOMIC DNA]</scope>
    <source>
        <strain evidence="5">Ya'a_city_454_Px</strain>
        <tissue evidence="5">Whole body</tissue>
    </source>
</reference>
<evidence type="ECO:0000259" key="4">
    <source>
        <dbReference type="Pfam" id="PF16482"/>
    </source>
</evidence>
<dbReference type="STRING" id="66420.A0A194PEM2"/>
<dbReference type="GO" id="GO:0007281">
    <property type="term" value="P:germ cell development"/>
    <property type="evidence" value="ECO:0007669"/>
    <property type="project" value="TreeGrafter"/>
</dbReference>
<dbReference type="PANTHER" id="PTHR46054:SF3">
    <property type="entry name" value="MATERNAL EFFECT PROTEIN STAUFEN"/>
    <property type="match status" value="1"/>
</dbReference>
<feature type="compositionally biased region" description="Low complexity" evidence="3">
    <location>
        <begin position="78"/>
        <end position="90"/>
    </location>
</feature>
<dbReference type="GO" id="GO:0035418">
    <property type="term" value="P:protein localization to synapse"/>
    <property type="evidence" value="ECO:0007669"/>
    <property type="project" value="TreeGrafter"/>
</dbReference>
<name>A0A194PEM2_PAPXU</name>
<gene>
    <name evidence="5" type="ORF">RR46_15310</name>
</gene>
<keyword evidence="1" id="KW-0677">Repeat</keyword>
<dbReference type="GO" id="GO:0010494">
    <property type="term" value="C:cytoplasmic stress granule"/>
    <property type="evidence" value="ECO:0007669"/>
    <property type="project" value="TreeGrafter"/>
</dbReference>
<protein>
    <submittedName>
        <fullName evidence="5">Maternal effect protein staufen</fullName>
    </submittedName>
</protein>